<sequence length="71" mass="8277">MSSLDLDYHSMDKVKPILNKDEYREDDVSSVETDSLDELSAIRQKIDQILKEITEIKNSIKRMESSWCSIL</sequence>
<protein>
    <submittedName>
        <fullName evidence="2">Uncharacterized protein</fullName>
    </submittedName>
</protein>
<dbReference type="EMBL" id="MN740971">
    <property type="protein sequence ID" value="QHU20728.1"/>
    <property type="molecule type" value="Genomic_DNA"/>
</dbReference>
<evidence type="ECO:0000313" key="2">
    <source>
        <dbReference type="EMBL" id="QHU20728.1"/>
    </source>
</evidence>
<reference evidence="2" key="1">
    <citation type="journal article" date="2020" name="Nature">
        <title>Giant virus diversity and host interactions through global metagenomics.</title>
        <authorList>
            <person name="Schulz F."/>
            <person name="Roux S."/>
            <person name="Paez-Espino D."/>
            <person name="Jungbluth S."/>
            <person name="Walsh D.A."/>
            <person name="Denef V.J."/>
            <person name="McMahon K.D."/>
            <person name="Konstantinidis K.T."/>
            <person name="Eloe-Fadrosh E.A."/>
            <person name="Kyrpides N.C."/>
            <person name="Woyke T."/>
        </authorList>
    </citation>
    <scope>NUCLEOTIDE SEQUENCE</scope>
    <source>
        <strain evidence="2">GVMAG-S-3300013093-109</strain>
    </source>
</reference>
<organism evidence="2">
    <name type="scientific">viral metagenome</name>
    <dbReference type="NCBI Taxonomy" id="1070528"/>
    <lineage>
        <taxon>unclassified sequences</taxon>
        <taxon>metagenomes</taxon>
        <taxon>organismal metagenomes</taxon>
    </lineage>
</organism>
<accession>A0A6C0KWL3</accession>
<feature type="coiled-coil region" evidence="1">
    <location>
        <begin position="39"/>
        <end position="66"/>
    </location>
</feature>
<evidence type="ECO:0000256" key="1">
    <source>
        <dbReference type="SAM" id="Coils"/>
    </source>
</evidence>
<proteinExistence type="predicted"/>
<name>A0A6C0KWL3_9ZZZZ</name>
<dbReference type="AlphaFoldDB" id="A0A6C0KWL3"/>
<keyword evidence="1" id="KW-0175">Coiled coil</keyword>